<evidence type="ECO:0000313" key="3">
    <source>
        <dbReference type="Proteomes" id="UP000296049"/>
    </source>
</evidence>
<accession>R0KZN1</accession>
<keyword evidence="3" id="KW-1185">Reference proteome</keyword>
<dbReference type="Proteomes" id="UP000296049">
    <property type="component" value="Unassembled WGS sequence"/>
</dbReference>
<sequence>MEQDGAQVSMCHCKYIICADLAETAEYLGQTSDPAHIQCCKSSISRRYLSGTTQQNHGVRACTRKAKRLRMQSPEAANQHAKSPPKKPNPKTRPDLVMGIPSHAHAPSSSRCERQSLQQVIGSRSNDTGSGTAPAGRALVTNTAIVALSVRTDNEALCSKAGNLCQVLSATLALGGYIEEFCRLQDSTNSGR</sequence>
<organism evidence="2 3">
    <name type="scientific">Anas platyrhynchos</name>
    <name type="common">Mallard</name>
    <name type="synonym">Anas boschas</name>
    <dbReference type="NCBI Taxonomy" id="8839"/>
    <lineage>
        <taxon>Eukaryota</taxon>
        <taxon>Metazoa</taxon>
        <taxon>Chordata</taxon>
        <taxon>Craniata</taxon>
        <taxon>Vertebrata</taxon>
        <taxon>Euteleostomi</taxon>
        <taxon>Archelosauria</taxon>
        <taxon>Archosauria</taxon>
        <taxon>Dinosauria</taxon>
        <taxon>Saurischia</taxon>
        <taxon>Theropoda</taxon>
        <taxon>Coelurosauria</taxon>
        <taxon>Aves</taxon>
        <taxon>Neognathae</taxon>
        <taxon>Galloanserae</taxon>
        <taxon>Anseriformes</taxon>
        <taxon>Anatidae</taxon>
        <taxon>Anatinae</taxon>
        <taxon>Anas</taxon>
    </lineage>
</organism>
<feature type="region of interest" description="Disordered" evidence="1">
    <location>
        <begin position="51"/>
        <end position="112"/>
    </location>
</feature>
<evidence type="ECO:0000256" key="1">
    <source>
        <dbReference type="SAM" id="MobiDB-lite"/>
    </source>
</evidence>
<reference evidence="3" key="1">
    <citation type="journal article" date="2013" name="Nat. Genet.">
        <title>The duck genome and transcriptome provide insight into an avian influenza virus reservoir species.</title>
        <authorList>
            <person name="Huang Y."/>
            <person name="Li Y."/>
            <person name="Burt D.W."/>
            <person name="Chen H."/>
            <person name="Zhang Y."/>
            <person name="Qian W."/>
            <person name="Kim H."/>
            <person name="Gan S."/>
            <person name="Zhao Y."/>
            <person name="Li J."/>
            <person name="Yi K."/>
            <person name="Feng H."/>
            <person name="Zhu P."/>
            <person name="Li B."/>
            <person name="Liu Q."/>
            <person name="Fairley S."/>
            <person name="Magor K.E."/>
            <person name="Du Z."/>
            <person name="Hu X."/>
            <person name="Goodman L."/>
            <person name="Tafer H."/>
            <person name="Vignal A."/>
            <person name="Lee T."/>
            <person name="Kim K.W."/>
            <person name="Sheng Z."/>
            <person name="An Y."/>
            <person name="Searle S."/>
            <person name="Herrero J."/>
            <person name="Groenen M.A."/>
            <person name="Crooijmans R.P."/>
            <person name="Faraut T."/>
            <person name="Cai Q."/>
            <person name="Webster R.G."/>
            <person name="Aldridge J.R."/>
            <person name="Warren W.C."/>
            <person name="Bartschat S."/>
            <person name="Kehr S."/>
            <person name="Marz M."/>
            <person name="Stadler P.F."/>
            <person name="Smith J."/>
            <person name="Kraus R.H."/>
            <person name="Zhao Y."/>
            <person name="Ren L."/>
            <person name="Fei J."/>
            <person name="Morisson M."/>
            <person name="Kaiser P."/>
            <person name="Griffin D.K."/>
            <person name="Rao M."/>
            <person name="Pitel F."/>
            <person name="Wang J."/>
            <person name="Li N."/>
        </authorList>
    </citation>
    <scope>NUCLEOTIDE SEQUENCE [LARGE SCALE GENOMIC DNA]</scope>
</reference>
<dbReference type="EMBL" id="KB744667">
    <property type="protein sequence ID" value="EOA94644.1"/>
    <property type="molecule type" value="Genomic_DNA"/>
</dbReference>
<proteinExistence type="predicted"/>
<evidence type="ECO:0000313" key="2">
    <source>
        <dbReference type="EMBL" id="EOA94644.1"/>
    </source>
</evidence>
<gene>
    <name evidence="2" type="ORF">Anapl_05929</name>
</gene>
<protein>
    <submittedName>
        <fullName evidence="2">Uncharacterized protein</fullName>
    </submittedName>
</protein>
<dbReference type="AlphaFoldDB" id="R0KZN1"/>
<name>R0KZN1_ANAPL</name>